<evidence type="ECO:0000256" key="2">
    <source>
        <dbReference type="ARBA" id="ARBA00010735"/>
    </source>
</evidence>
<comment type="caution">
    <text evidence="9">The sequence shown here is derived from an EMBL/GenBank/DDBJ whole genome shotgun (WGS) entry which is preliminary data.</text>
</comment>
<dbReference type="PANTHER" id="PTHR34979:SF1">
    <property type="entry name" value="INNER MEMBRANE PROTEIN YGAZ"/>
    <property type="match status" value="1"/>
</dbReference>
<keyword evidence="4" id="KW-1003">Cell membrane</keyword>
<dbReference type="Pfam" id="PF03591">
    <property type="entry name" value="AzlC"/>
    <property type="match status" value="1"/>
</dbReference>
<comment type="similarity">
    <text evidence="2">Belongs to the AzlC family.</text>
</comment>
<proteinExistence type="inferred from homology"/>
<dbReference type="EMBL" id="DVHF01000146">
    <property type="protein sequence ID" value="HIR58248.1"/>
    <property type="molecule type" value="Genomic_DNA"/>
</dbReference>
<evidence type="ECO:0000256" key="6">
    <source>
        <dbReference type="ARBA" id="ARBA00022989"/>
    </source>
</evidence>
<comment type="subcellular location">
    <subcellularLocation>
        <location evidence="1">Cell membrane</location>
        <topology evidence="1">Multi-pass membrane protein</topology>
    </subcellularLocation>
</comment>
<organism evidence="9 10">
    <name type="scientific">Candidatus Gallacutalibacter pullicola</name>
    <dbReference type="NCBI Taxonomy" id="2840830"/>
    <lineage>
        <taxon>Bacteria</taxon>
        <taxon>Bacillati</taxon>
        <taxon>Bacillota</taxon>
        <taxon>Clostridia</taxon>
        <taxon>Eubacteriales</taxon>
        <taxon>Candidatus Gallacutalibacter</taxon>
    </lineage>
</organism>
<evidence type="ECO:0000256" key="5">
    <source>
        <dbReference type="ARBA" id="ARBA00022692"/>
    </source>
</evidence>
<gene>
    <name evidence="9" type="ORF">IAA54_11360</name>
</gene>
<dbReference type="GO" id="GO:1903785">
    <property type="term" value="P:L-valine transmembrane transport"/>
    <property type="evidence" value="ECO:0007669"/>
    <property type="project" value="TreeGrafter"/>
</dbReference>
<dbReference type="PANTHER" id="PTHR34979">
    <property type="entry name" value="INNER MEMBRANE PROTEIN YGAZ"/>
    <property type="match status" value="1"/>
</dbReference>
<evidence type="ECO:0000256" key="3">
    <source>
        <dbReference type="ARBA" id="ARBA00022448"/>
    </source>
</evidence>
<feature type="transmembrane region" description="Helical" evidence="8">
    <location>
        <begin position="16"/>
        <end position="38"/>
    </location>
</feature>
<dbReference type="InterPro" id="IPR011606">
    <property type="entry name" value="Brnchd-chn_aa_trnsp_permease"/>
</dbReference>
<keyword evidence="7 8" id="KW-0472">Membrane</keyword>
<feature type="transmembrane region" description="Helical" evidence="8">
    <location>
        <begin position="45"/>
        <end position="68"/>
    </location>
</feature>
<reference evidence="9" key="1">
    <citation type="submission" date="2020-10" db="EMBL/GenBank/DDBJ databases">
        <authorList>
            <person name="Gilroy R."/>
        </authorList>
    </citation>
    <scope>NUCLEOTIDE SEQUENCE</scope>
    <source>
        <strain evidence="9">ChiSjej1B19-7085</strain>
    </source>
</reference>
<protein>
    <submittedName>
        <fullName evidence="9">AzlC family ABC transporter permease</fullName>
    </submittedName>
</protein>
<dbReference type="GO" id="GO:0005886">
    <property type="term" value="C:plasma membrane"/>
    <property type="evidence" value="ECO:0007669"/>
    <property type="project" value="UniProtKB-SubCell"/>
</dbReference>
<dbReference type="Proteomes" id="UP000886785">
    <property type="component" value="Unassembled WGS sequence"/>
</dbReference>
<keyword evidence="5 8" id="KW-0812">Transmembrane</keyword>
<evidence type="ECO:0000313" key="9">
    <source>
        <dbReference type="EMBL" id="HIR58248.1"/>
    </source>
</evidence>
<keyword evidence="3" id="KW-0813">Transport</keyword>
<dbReference type="AlphaFoldDB" id="A0A9D1DSN1"/>
<evidence type="ECO:0000256" key="8">
    <source>
        <dbReference type="SAM" id="Phobius"/>
    </source>
</evidence>
<sequence>MEPSQTQRRLYNLRRAFPYTIPVMMGYLFAGIAFGVLLRSKGYSFWWAGLMSLLVYAGSLQFVAVNFFAPGVSLLHVAFLTLMVNLRHVFYGLSLLTKFQGMGWRRLYMIFGLSDETYSILCGVKAPEGTQPARFYFWIAVLDQLYWICGSVLGGIAGGLIPFDTTGIDFTLTALFTVIFTEQWLESKDHLPALVGIGSGAVCLLIFGADNFLLPALIVSVCLLLILRRPAGKEGQA</sequence>
<name>A0A9D1DSN1_9FIRM</name>
<evidence type="ECO:0000313" key="10">
    <source>
        <dbReference type="Proteomes" id="UP000886785"/>
    </source>
</evidence>
<reference evidence="9" key="2">
    <citation type="journal article" date="2021" name="PeerJ">
        <title>Extensive microbial diversity within the chicken gut microbiome revealed by metagenomics and culture.</title>
        <authorList>
            <person name="Gilroy R."/>
            <person name="Ravi A."/>
            <person name="Getino M."/>
            <person name="Pursley I."/>
            <person name="Horton D.L."/>
            <person name="Alikhan N.F."/>
            <person name="Baker D."/>
            <person name="Gharbi K."/>
            <person name="Hall N."/>
            <person name="Watson M."/>
            <person name="Adriaenssens E.M."/>
            <person name="Foster-Nyarko E."/>
            <person name="Jarju S."/>
            <person name="Secka A."/>
            <person name="Antonio M."/>
            <person name="Oren A."/>
            <person name="Chaudhuri R.R."/>
            <person name="La Ragione R."/>
            <person name="Hildebrand F."/>
            <person name="Pallen M.J."/>
        </authorList>
    </citation>
    <scope>NUCLEOTIDE SEQUENCE</scope>
    <source>
        <strain evidence="9">ChiSjej1B19-7085</strain>
    </source>
</reference>
<feature type="transmembrane region" description="Helical" evidence="8">
    <location>
        <begin position="135"/>
        <end position="161"/>
    </location>
</feature>
<accession>A0A9D1DSN1</accession>
<keyword evidence="6 8" id="KW-1133">Transmembrane helix</keyword>
<evidence type="ECO:0000256" key="1">
    <source>
        <dbReference type="ARBA" id="ARBA00004651"/>
    </source>
</evidence>
<evidence type="ECO:0000256" key="7">
    <source>
        <dbReference type="ARBA" id="ARBA00023136"/>
    </source>
</evidence>
<feature type="transmembrane region" description="Helical" evidence="8">
    <location>
        <begin position="74"/>
        <end position="96"/>
    </location>
</feature>
<feature type="transmembrane region" description="Helical" evidence="8">
    <location>
        <begin position="194"/>
        <end position="227"/>
    </location>
</feature>
<evidence type="ECO:0000256" key="4">
    <source>
        <dbReference type="ARBA" id="ARBA00022475"/>
    </source>
</evidence>